<protein>
    <submittedName>
        <fullName evidence="1">Uncharacterized protein</fullName>
    </submittedName>
</protein>
<dbReference type="RefSeq" id="WP_038150457.1">
    <property type="nucleotide sequence ID" value="NZ_AP031417.1"/>
</dbReference>
<gene>
    <name evidence="1" type="ORF">KHZ90_05670</name>
</gene>
<accession>A0A942WM66</accession>
<evidence type="ECO:0000313" key="1">
    <source>
        <dbReference type="EMBL" id="MBS4893249.1"/>
    </source>
</evidence>
<sequence>MSTCFMLMDNPIDLVMDLVVEPIDTSHRTSLEGPIEKYKVDFDAELNQAIFTFKMYGESKFYKLHMIADAGDNLEGFTSTEHFFRTIKILGLTINIAKSKKKSLSIKVDEEKSYVYLVDLGSNNTVHKFHGWLEH</sequence>
<comment type="caution">
    <text evidence="1">The sequence shown here is derived from an EMBL/GenBank/DDBJ whole genome shotgun (WGS) entry which is preliminary data.</text>
</comment>
<proteinExistence type="predicted"/>
<reference evidence="1" key="1">
    <citation type="submission" date="2021-02" db="EMBL/GenBank/DDBJ databases">
        <title>Infant gut strain persistence is associated with maternal origin, phylogeny, and functional potential including surface adhesion and iron acquisition.</title>
        <authorList>
            <person name="Lou Y.C."/>
        </authorList>
    </citation>
    <scope>NUCLEOTIDE SEQUENCE</scope>
    <source>
        <strain evidence="1">L3_108_031G1_dasL3_108_031G1_concoct_20</strain>
    </source>
</reference>
<evidence type="ECO:0000313" key="2">
    <source>
        <dbReference type="Proteomes" id="UP000778864"/>
    </source>
</evidence>
<name>A0A942WM66_VEIPA</name>
<organism evidence="1 2">
    <name type="scientific">Veillonella parvula</name>
    <name type="common">Staphylococcus parvulus</name>
    <dbReference type="NCBI Taxonomy" id="29466"/>
    <lineage>
        <taxon>Bacteria</taxon>
        <taxon>Bacillati</taxon>
        <taxon>Bacillota</taxon>
        <taxon>Negativicutes</taxon>
        <taxon>Veillonellales</taxon>
        <taxon>Veillonellaceae</taxon>
        <taxon>Veillonella</taxon>
    </lineage>
</organism>
<dbReference type="EMBL" id="JAGZMU010000003">
    <property type="protein sequence ID" value="MBS4893249.1"/>
    <property type="molecule type" value="Genomic_DNA"/>
</dbReference>
<dbReference type="AlphaFoldDB" id="A0A942WM66"/>
<dbReference type="Proteomes" id="UP000778864">
    <property type="component" value="Unassembled WGS sequence"/>
</dbReference>